<dbReference type="WBParaSite" id="MCU_013420-RA">
    <property type="protein sequence ID" value="MCU_013420-RA"/>
    <property type="gene ID" value="MCU_013420"/>
</dbReference>
<organism evidence="1">
    <name type="scientific">Mesocestoides corti</name>
    <name type="common">Flatworm</name>
    <dbReference type="NCBI Taxonomy" id="53468"/>
    <lineage>
        <taxon>Eukaryota</taxon>
        <taxon>Metazoa</taxon>
        <taxon>Spiralia</taxon>
        <taxon>Lophotrochozoa</taxon>
        <taxon>Platyhelminthes</taxon>
        <taxon>Cestoda</taxon>
        <taxon>Eucestoda</taxon>
        <taxon>Cyclophyllidea</taxon>
        <taxon>Mesocestoididae</taxon>
        <taxon>Mesocestoides</taxon>
    </lineage>
</organism>
<dbReference type="AlphaFoldDB" id="A0A5K3FYX2"/>
<reference evidence="1" key="1">
    <citation type="submission" date="2019-11" db="UniProtKB">
        <authorList>
            <consortium name="WormBaseParasite"/>
        </authorList>
    </citation>
    <scope>IDENTIFICATION</scope>
</reference>
<name>A0A5K3FYX2_MESCO</name>
<protein>
    <submittedName>
        <fullName evidence="1">SCP domain-containing protein</fullName>
    </submittedName>
</protein>
<dbReference type="Gene3D" id="3.40.33.10">
    <property type="entry name" value="CAP"/>
    <property type="match status" value="1"/>
</dbReference>
<dbReference type="InterPro" id="IPR035940">
    <property type="entry name" value="CAP_sf"/>
</dbReference>
<sequence length="117" mass="12513">MLWSQTTEVGCTIETCKNDSNLSTVCIYKPGDFSPEGSPYEKGENCTKCPTGFDCYRKQCRNTLTTLPTTSPATTTSTLPTTSSATITSTLLTTSSATITSTLQILPALMLILRSAV</sequence>
<dbReference type="SUPFAM" id="SSF55797">
    <property type="entry name" value="PR-1-like"/>
    <property type="match status" value="1"/>
</dbReference>
<accession>A0A5K3FYX2</accession>
<proteinExistence type="predicted"/>
<evidence type="ECO:0000313" key="1">
    <source>
        <dbReference type="WBParaSite" id="MCU_013420-RA"/>
    </source>
</evidence>